<dbReference type="AlphaFoldDB" id="A0A4Y3NHA4"/>
<dbReference type="InterPro" id="IPR036178">
    <property type="entry name" value="Formintransfe-cycloase-like_sf"/>
</dbReference>
<dbReference type="SUPFAM" id="SSF101262">
    <property type="entry name" value="Methenyltetrahydrofolate cyclohydrolase-like"/>
    <property type="match status" value="1"/>
</dbReference>
<dbReference type="InterPro" id="IPR007044">
    <property type="entry name" value="Cyclodeamin/CycHdrlase"/>
</dbReference>
<evidence type="ECO:0000313" key="2">
    <source>
        <dbReference type="EMBL" id="GEB21230.1"/>
    </source>
</evidence>
<dbReference type="EMBL" id="BJMD01000043">
    <property type="protein sequence ID" value="GEB21230.1"/>
    <property type="molecule type" value="Genomic_DNA"/>
</dbReference>
<dbReference type="Gene3D" id="1.20.120.680">
    <property type="entry name" value="Formiminotetrahydrofolate cyclodeaminase monomer, up-and-down helical bundle"/>
    <property type="match status" value="1"/>
</dbReference>
<evidence type="ECO:0000313" key="3">
    <source>
        <dbReference type="Proteomes" id="UP000317715"/>
    </source>
</evidence>
<evidence type="ECO:0000259" key="1">
    <source>
        <dbReference type="Pfam" id="PF04961"/>
    </source>
</evidence>
<feature type="domain" description="Cyclodeaminase/cyclohydrolase" evidence="1">
    <location>
        <begin position="58"/>
        <end position="218"/>
    </location>
</feature>
<gene>
    <name evidence="2" type="ORF">AAU01_39850</name>
</gene>
<reference evidence="2 3" key="1">
    <citation type="submission" date="2019-06" db="EMBL/GenBank/DDBJ databases">
        <title>Whole genome shotgun sequence of Paenarthrobacter aurescens NBRC 12136.</title>
        <authorList>
            <person name="Hosoyama A."/>
            <person name="Uohara A."/>
            <person name="Ohji S."/>
            <person name="Ichikawa N."/>
        </authorList>
    </citation>
    <scope>NUCLEOTIDE SEQUENCE [LARGE SCALE GENOMIC DNA]</scope>
    <source>
        <strain evidence="2 3">NBRC 12136</strain>
    </source>
</reference>
<dbReference type="Proteomes" id="UP000317715">
    <property type="component" value="Unassembled WGS sequence"/>
</dbReference>
<dbReference type="GO" id="GO:0003824">
    <property type="term" value="F:catalytic activity"/>
    <property type="evidence" value="ECO:0007669"/>
    <property type="project" value="InterPro"/>
</dbReference>
<accession>A0A4Y3NHA4</accession>
<keyword evidence="3" id="KW-1185">Reference proteome</keyword>
<organism evidence="2 3">
    <name type="scientific">Paenarthrobacter aurescens</name>
    <name type="common">Arthrobacter aurescens</name>
    <dbReference type="NCBI Taxonomy" id="43663"/>
    <lineage>
        <taxon>Bacteria</taxon>
        <taxon>Bacillati</taxon>
        <taxon>Actinomycetota</taxon>
        <taxon>Actinomycetes</taxon>
        <taxon>Micrococcales</taxon>
        <taxon>Micrococcaceae</taxon>
        <taxon>Paenarthrobacter</taxon>
    </lineage>
</organism>
<name>A0A4Y3NHA4_PAEAU</name>
<comment type="caution">
    <text evidence="2">The sequence shown here is derived from an EMBL/GenBank/DDBJ whole genome shotgun (WGS) entry which is preliminary data.</text>
</comment>
<protein>
    <recommendedName>
        <fullName evidence="1">Cyclodeaminase/cyclohydrolase domain-containing protein</fullName>
    </recommendedName>
</protein>
<sequence>MGVQVFVKLFEVNGHESALFDRRLGLASVSSPKLQTLGSPGTLEGMNDSESVTTQLSTVEEWTKALAESSGSPGGGAGTGVMLSIAASLTSMVAGYTEAEKSHQEHLAGIHSRAHELRKTALQLADDDASASNAFGAAFRLDPGPEREDAIHQASVDAAKASAVLGERAIDAIEDLGWLSSHGNPALIADVVVGFGALRAAIAGARTNVSFDLASLTSAGATLEEVREEHPELWNTVSRLTDALHQIDQLTAGVDKKAAPTEDL</sequence>
<dbReference type="Pfam" id="PF04961">
    <property type="entry name" value="FTCD_C"/>
    <property type="match status" value="1"/>
</dbReference>
<proteinExistence type="predicted"/>